<evidence type="ECO:0000259" key="1">
    <source>
        <dbReference type="SMART" id="SM00256"/>
    </source>
</evidence>
<dbReference type="PANTHER" id="PTHR24414">
    <property type="entry name" value="F-BOX/KELCH-REPEAT PROTEIN SKIP4"/>
    <property type="match status" value="1"/>
</dbReference>
<dbReference type="KEGG" id="mnt:21391710"/>
<dbReference type="AlphaFoldDB" id="W9S005"/>
<dbReference type="InterPro" id="IPR050354">
    <property type="entry name" value="F-box/kelch-repeat_ARATH"/>
</dbReference>
<dbReference type="InterPro" id="IPR001810">
    <property type="entry name" value="F-box_dom"/>
</dbReference>
<dbReference type="CDD" id="cd22152">
    <property type="entry name" value="F-box_AtAFR-like"/>
    <property type="match status" value="1"/>
</dbReference>
<dbReference type="OrthoDB" id="1108755at2759"/>
<dbReference type="PANTHER" id="PTHR24414:SF23">
    <property type="entry name" value="F-BOX_KELCH-REPEAT PROTEIN SKIP6"/>
    <property type="match status" value="1"/>
</dbReference>
<evidence type="ECO:0000313" key="2">
    <source>
        <dbReference type="EMBL" id="EXC19714.1"/>
    </source>
</evidence>
<gene>
    <name evidence="2" type="ORF">L484_008339</name>
</gene>
<dbReference type="InterPro" id="IPR057499">
    <property type="entry name" value="Kelch_FKB95"/>
</dbReference>
<dbReference type="Pfam" id="PF25210">
    <property type="entry name" value="Kelch_FKB95"/>
    <property type="match status" value="1"/>
</dbReference>
<proteinExistence type="predicted"/>
<sequence length="388" mass="43953">MSATAEAPTEILIPSLPNDVALQCLARVPRQYHPVLATVSKPIRSLLSSQEFFAARSALNSTELLLYLLIRNQSGGPRSWLTVYGRPNPNDDDGGDNKSNIIIAPVPGVPDDWQDWSQYAVVVPRIYVFGGEIYGLSSPELWIFDCRFHTWERGPSMPTTVSDTFRPNRIFCLKITPLFKTVVLDGKIYVIGCWTVENSWVHVFDTVDRRWEAVPSPKLVVYGRPVVGCAIRGREVCVWLNKEELKFDPATKTWEVFESRTGYGLDWNTDVCEVNGVLYCYDRHSRLIKGFDERIGEWKKLKFVNKGMRSHWRSIRMGNVGGSLVIMGSARFRNLESTVGVWCVEIEVNKDGNEDLQGQVLWSEMVYSTQICSFGGWPLLYACVPVSL</sequence>
<dbReference type="Proteomes" id="UP000030645">
    <property type="component" value="Unassembled WGS sequence"/>
</dbReference>
<dbReference type="SMART" id="SM00256">
    <property type="entry name" value="FBOX"/>
    <property type="match status" value="1"/>
</dbReference>
<dbReference type="STRING" id="981085.W9S005"/>
<dbReference type="eggNOG" id="KOG1072">
    <property type="taxonomic scope" value="Eukaryota"/>
</dbReference>
<dbReference type="SUPFAM" id="SSF117281">
    <property type="entry name" value="Kelch motif"/>
    <property type="match status" value="1"/>
</dbReference>
<accession>W9S005</accession>
<name>W9S005_9ROSA</name>
<protein>
    <submittedName>
        <fullName evidence="2">F-box/kelch-repeat protein SKIP6</fullName>
    </submittedName>
</protein>
<dbReference type="InterPro" id="IPR015915">
    <property type="entry name" value="Kelch-typ_b-propeller"/>
</dbReference>
<organism evidence="2 3">
    <name type="scientific">Morus notabilis</name>
    <dbReference type="NCBI Taxonomy" id="981085"/>
    <lineage>
        <taxon>Eukaryota</taxon>
        <taxon>Viridiplantae</taxon>
        <taxon>Streptophyta</taxon>
        <taxon>Embryophyta</taxon>
        <taxon>Tracheophyta</taxon>
        <taxon>Spermatophyta</taxon>
        <taxon>Magnoliopsida</taxon>
        <taxon>eudicotyledons</taxon>
        <taxon>Gunneridae</taxon>
        <taxon>Pentapetalae</taxon>
        <taxon>rosids</taxon>
        <taxon>fabids</taxon>
        <taxon>Rosales</taxon>
        <taxon>Moraceae</taxon>
        <taxon>Moreae</taxon>
        <taxon>Morus</taxon>
    </lineage>
</organism>
<keyword evidence="3" id="KW-1185">Reference proteome</keyword>
<reference evidence="3" key="1">
    <citation type="submission" date="2013-01" db="EMBL/GenBank/DDBJ databases">
        <title>Draft Genome Sequence of a Mulberry Tree, Morus notabilis C.K. Schneid.</title>
        <authorList>
            <person name="He N."/>
            <person name="Zhao S."/>
        </authorList>
    </citation>
    <scope>NUCLEOTIDE SEQUENCE</scope>
</reference>
<dbReference type="Gene3D" id="2.120.10.80">
    <property type="entry name" value="Kelch-type beta propeller"/>
    <property type="match status" value="1"/>
</dbReference>
<feature type="domain" description="F-box" evidence="1">
    <location>
        <begin position="16"/>
        <end position="56"/>
    </location>
</feature>
<dbReference type="Pfam" id="PF00646">
    <property type="entry name" value="F-box"/>
    <property type="match status" value="1"/>
</dbReference>
<evidence type="ECO:0000313" key="3">
    <source>
        <dbReference type="Proteomes" id="UP000030645"/>
    </source>
</evidence>
<dbReference type="EMBL" id="KE345890">
    <property type="protein sequence ID" value="EXC19714.1"/>
    <property type="molecule type" value="Genomic_DNA"/>
</dbReference>